<dbReference type="InterPro" id="IPR003008">
    <property type="entry name" value="Tubulin_FtsZ_GTPase"/>
</dbReference>
<dbReference type="InterPro" id="IPR017975">
    <property type="entry name" value="Tubulin_CS"/>
</dbReference>
<evidence type="ECO:0000256" key="1">
    <source>
        <dbReference type="ARBA" id="ARBA00009636"/>
    </source>
</evidence>
<evidence type="ECO:0000256" key="6">
    <source>
        <dbReference type="ARBA" id="ARBA00049117"/>
    </source>
</evidence>
<reference evidence="9 10" key="1">
    <citation type="submission" date="2018-04" db="EMBL/GenBank/DDBJ databases">
        <title>The genome of golden apple snail Pomacea canaliculata provides insight into stress tolerance and invasive adaptation.</title>
        <authorList>
            <person name="Liu C."/>
            <person name="Liu B."/>
            <person name="Ren Y."/>
            <person name="Zhang Y."/>
            <person name="Wang H."/>
            <person name="Li S."/>
            <person name="Jiang F."/>
            <person name="Yin L."/>
            <person name="Zhang G."/>
            <person name="Qian W."/>
            <person name="Fan W."/>
        </authorList>
    </citation>
    <scope>NUCLEOTIDE SEQUENCE [LARGE SCALE GENOMIC DNA]</scope>
    <source>
        <strain evidence="9">SZHN2017</strain>
        <tissue evidence="9">Muscle</tissue>
    </source>
</reference>
<accession>A0A2T7PMF3</accession>
<dbReference type="Gene3D" id="3.40.50.1440">
    <property type="entry name" value="Tubulin/FtsZ, GTPase domain"/>
    <property type="match status" value="1"/>
</dbReference>
<name>A0A2T7PMF3_POMCA</name>
<dbReference type="PANTHER" id="PTHR11588">
    <property type="entry name" value="TUBULIN"/>
    <property type="match status" value="1"/>
</dbReference>
<evidence type="ECO:0000256" key="4">
    <source>
        <dbReference type="ARBA" id="ARBA00022801"/>
    </source>
</evidence>
<keyword evidence="3 7" id="KW-0547">Nucleotide-binding</keyword>
<organism evidence="9 10">
    <name type="scientific">Pomacea canaliculata</name>
    <name type="common">Golden apple snail</name>
    <dbReference type="NCBI Taxonomy" id="400727"/>
    <lineage>
        <taxon>Eukaryota</taxon>
        <taxon>Metazoa</taxon>
        <taxon>Spiralia</taxon>
        <taxon>Lophotrochozoa</taxon>
        <taxon>Mollusca</taxon>
        <taxon>Gastropoda</taxon>
        <taxon>Caenogastropoda</taxon>
        <taxon>Architaenioglossa</taxon>
        <taxon>Ampullarioidea</taxon>
        <taxon>Ampullariidae</taxon>
        <taxon>Pomacea</taxon>
    </lineage>
</organism>
<keyword evidence="4" id="KW-0378">Hydrolase</keyword>
<comment type="catalytic activity">
    <reaction evidence="6">
        <text>GTP + H2O = GDP + phosphate + H(+)</text>
        <dbReference type="Rhea" id="RHEA:19669"/>
        <dbReference type="ChEBI" id="CHEBI:15377"/>
        <dbReference type="ChEBI" id="CHEBI:15378"/>
        <dbReference type="ChEBI" id="CHEBI:37565"/>
        <dbReference type="ChEBI" id="CHEBI:43474"/>
        <dbReference type="ChEBI" id="CHEBI:58189"/>
    </reaction>
    <physiologicalReaction direction="left-to-right" evidence="6">
        <dbReference type="Rhea" id="RHEA:19670"/>
    </physiologicalReaction>
</comment>
<keyword evidence="10" id="KW-1185">Reference proteome</keyword>
<dbReference type="GO" id="GO:0016787">
    <property type="term" value="F:hydrolase activity"/>
    <property type="evidence" value="ECO:0007669"/>
    <property type="project" value="UniProtKB-KW"/>
</dbReference>
<dbReference type="Proteomes" id="UP000245119">
    <property type="component" value="Linkage Group LG3"/>
</dbReference>
<dbReference type="PROSITE" id="PS00227">
    <property type="entry name" value="TUBULIN"/>
    <property type="match status" value="1"/>
</dbReference>
<dbReference type="PRINTS" id="PR01161">
    <property type="entry name" value="TUBULIN"/>
</dbReference>
<evidence type="ECO:0000256" key="3">
    <source>
        <dbReference type="ARBA" id="ARBA00022741"/>
    </source>
</evidence>
<evidence type="ECO:0000256" key="7">
    <source>
        <dbReference type="RuleBase" id="RU000352"/>
    </source>
</evidence>
<dbReference type="GO" id="GO:0005525">
    <property type="term" value="F:GTP binding"/>
    <property type="evidence" value="ECO:0007669"/>
    <property type="project" value="UniProtKB-UniRule"/>
</dbReference>
<dbReference type="PRINTS" id="PR01162">
    <property type="entry name" value="ALPHATUBULIN"/>
</dbReference>
<dbReference type="InterPro" id="IPR000217">
    <property type="entry name" value="Tubulin"/>
</dbReference>
<keyword evidence="5 7" id="KW-0342">GTP-binding</keyword>
<dbReference type="InterPro" id="IPR002452">
    <property type="entry name" value="Alpha_tubulin"/>
</dbReference>
<evidence type="ECO:0000256" key="2">
    <source>
        <dbReference type="ARBA" id="ARBA00022701"/>
    </source>
</evidence>
<dbReference type="GO" id="GO:0007017">
    <property type="term" value="P:microtubule-based process"/>
    <property type="evidence" value="ECO:0007669"/>
    <property type="project" value="InterPro"/>
</dbReference>
<proteinExistence type="inferred from homology"/>
<evidence type="ECO:0000259" key="8">
    <source>
        <dbReference type="SMART" id="SM00864"/>
    </source>
</evidence>
<protein>
    <recommendedName>
        <fullName evidence="7">Tubulin alpha chain</fullName>
    </recommendedName>
</protein>
<evidence type="ECO:0000313" key="9">
    <source>
        <dbReference type="EMBL" id="PVD34606.1"/>
    </source>
</evidence>
<dbReference type="EMBL" id="PZQS01000003">
    <property type="protein sequence ID" value="PVD34606.1"/>
    <property type="molecule type" value="Genomic_DNA"/>
</dbReference>
<dbReference type="SUPFAM" id="SSF52490">
    <property type="entry name" value="Tubulin nucleotide-binding domain-like"/>
    <property type="match status" value="1"/>
</dbReference>
<dbReference type="STRING" id="400727.A0A2T7PMF3"/>
<dbReference type="SMART" id="SM00864">
    <property type="entry name" value="Tubulin"/>
    <property type="match status" value="1"/>
</dbReference>
<comment type="subunit">
    <text evidence="7">Dimer of alpha and beta chains. A typical microtubule is a hollow water-filled tube with an outer diameter of 25 nm and an inner diameter of 15 nM. Alpha-beta heterodimers associate head-to-tail to form protofilaments running lengthwise along the microtubule wall with the beta-tubulin subunit facing the microtubule plus end conferring a structural polarity. Microtubules usually have 13 protofilaments but different protofilament numbers can be found in some organisms and specialized cells.</text>
</comment>
<evidence type="ECO:0000256" key="5">
    <source>
        <dbReference type="ARBA" id="ARBA00023134"/>
    </source>
</evidence>
<dbReference type="InterPro" id="IPR036525">
    <property type="entry name" value="Tubulin/FtsZ_GTPase_sf"/>
</dbReference>
<dbReference type="AlphaFoldDB" id="A0A2T7PMF3"/>
<evidence type="ECO:0000313" key="10">
    <source>
        <dbReference type="Proteomes" id="UP000245119"/>
    </source>
</evidence>
<gene>
    <name evidence="9" type="ORF">C0Q70_05882</name>
</gene>
<keyword evidence="2 7" id="KW-0493">Microtubule</keyword>
<dbReference type="GO" id="GO:0005874">
    <property type="term" value="C:microtubule"/>
    <property type="evidence" value="ECO:0007669"/>
    <property type="project" value="UniProtKB-KW"/>
</dbReference>
<comment type="similarity">
    <text evidence="1 7">Belongs to the tubulin family.</text>
</comment>
<comment type="function">
    <text evidence="7">Tubulin is the major constituent of microtubules, a cylinder consisting of laterally associated linear protofilaments composed of alpha- and beta-tubulin heterodimers. Microtubules grow by the addition of GTP-tubulin dimers to the microtubule end, where a stabilizing cap forms. Below the cap, tubulin dimers are in GDP-bound state, owing to GTPase activity of alpha-tubulin.</text>
</comment>
<sequence>MPREVISIHLGQAGCQIGNACWELYCLEHGITPDGIMAGRFASSSDNSFSTFFLETGAGVHVPRCLFVDLEPTVVDEVRTGTYRKLFHPDQLITGKEDAANNFARGYYTKGREMVDLVLDRIRRVADCCHSLQGFLVFHSFGGGTGSGFMSLLLQHLARDYGKRCKFEFCIYPAPNKCQPNRTLPCSIHPWNQQTALRELLQKDP</sequence>
<dbReference type="Pfam" id="PF00091">
    <property type="entry name" value="Tubulin"/>
    <property type="match status" value="1"/>
</dbReference>
<feature type="domain" description="Tubulin/FtsZ GTPase" evidence="8">
    <location>
        <begin position="49"/>
        <end position="205"/>
    </location>
</feature>
<dbReference type="OrthoDB" id="10249149at2759"/>
<comment type="caution">
    <text evidence="9">The sequence shown here is derived from an EMBL/GenBank/DDBJ whole genome shotgun (WGS) entry which is preliminary data.</text>
</comment>
<dbReference type="GO" id="GO:0005200">
    <property type="term" value="F:structural constituent of cytoskeleton"/>
    <property type="evidence" value="ECO:0007669"/>
    <property type="project" value="InterPro"/>
</dbReference>